<dbReference type="EMBL" id="JAKGAS010000006">
    <property type="protein sequence ID" value="MCF2948855.1"/>
    <property type="molecule type" value="Genomic_DNA"/>
</dbReference>
<dbReference type="RefSeq" id="WP_235312895.1">
    <property type="nucleotide sequence ID" value="NZ_JAKGAS010000006.1"/>
</dbReference>
<feature type="chain" id="PRO_5047449705" evidence="1">
    <location>
        <begin position="25"/>
        <end position="578"/>
    </location>
</feature>
<feature type="signal peptide" evidence="1">
    <location>
        <begin position="1"/>
        <end position="24"/>
    </location>
</feature>
<accession>A0ABS9D902</accession>
<reference evidence="2 3" key="1">
    <citation type="submission" date="2022-01" db="EMBL/GenBank/DDBJ databases">
        <title>Paraglaciecola sp. G1-23.</title>
        <authorList>
            <person name="Jin M.S."/>
            <person name="Han D.M."/>
            <person name="Kim H.M."/>
            <person name="Jeon C.O."/>
        </authorList>
    </citation>
    <scope>NUCLEOTIDE SEQUENCE [LARGE SCALE GENOMIC DNA]</scope>
    <source>
        <strain evidence="2 3">G1-23</strain>
    </source>
</reference>
<keyword evidence="1" id="KW-0732">Signal</keyword>
<gene>
    <name evidence="2" type="ORF">L0668_12110</name>
</gene>
<dbReference type="Pfam" id="PF15892">
    <property type="entry name" value="BNR_4"/>
    <property type="match status" value="1"/>
</dbReference>
<evidence type="ECO:0000256" key="1">
    <source>
        <dbReference type="SAM" id="SignalP"/>
    </source>
</evidence>
<sequence>MIIKKIFVASIVASSFITVIAAQAQDTLTNTDAKEIGRIDGSIQISMSEAEFLKKRAALIIKHSHHDRTFAALQKAMEAEDTLSGKFWRWKIDQYLYGQYTEFQPIYDAYKQGRAFVDIYHMSDDPFIDSAKTAPKHHTLPKGYFSGYLPMNRSPGDSHYRDGKIYIAYEGHLTDPYITSYDVETHKWQGPYKAGHNTLSKNGRKADGHGNPTMQQDNDGYFHITFGGHGGEKEDGLNPLSIDTAHAGGRFTHVVSDQPNDISSFSSKNDVSPFASYAQSVKMPNGDMYFFTRAGTHKSPWIYYKLKNGNTSFEPPVIITWPTPRIDDPIMVDMFYIKTFKTNDTDILVTMMNHLCNFKEIHTSRHDDRFNAYYMRLDTTTDTFYNVKDEQLTLPIIKTTGDKHTLVYDSIKVGTIVNDTLGLKMQNGKPAMSYEIRLPEPRHWKMATFDNGSWTTDQPMPGTTVWTLKDNNGKSINKIFDLQQLTSDSKKATAAVIYRNAKRETVFAIATSNKKIGVVGQDWQVKTDHLVLLGAGMKMKAVRDKKANGIGVVVNISKGKTRRLYLWHDGKIRPRNNF</sequence>
<name>A0ABS9D902_9ALTE</name>
<evidence type="ECO:0000313" key="2">
    <source>
        <dbReference type="EMBL" id="MCF2948855.1"/>
    </source>
</evidence>
<protein>
    <submittedName>
        <fullName evidence="2">BNR repeat-containing protein</fullName>
    </submittedName>
</protein>
<proteinExistence type="predicted"/>
<comment type="caution">
    <text evidence="2">The sequence shown here is derived from an EMBL/GenBank/DDBJ whole genome shotgun (WGS) entry which is preliminary data.</text>
</comment>
<organism evidence="2 3">
    <name type="scientific">Paraglaciecola algarum</name>
    <dbReference type="NCBI Taxonomy" id="3050085"/>
    <lineage>
        <taxon>Bacteria</taxon>
        <taxon>Pseudomonadati</taxon>
        <taxon>Pseudomonadota</taxon>
        <taxon>Gammaproteobacteria</taxon>
        <taxon>Alteromonadales</taxon>
        <taxon>Alteromonadaceae</taxon>
        <taxon>Paraglaciecola</taxon>
    </lineage>
</organism>
<evidence type="ECO:0000313" key="3">
    <source>
        <dbReference type="Proteomes" id="UP001521137"/>
    </source>
</evidence>
<keyword evidence="3" id="KW-1185">Reference proteome</keyword>
<dbReference type="Proteomes" id="UP001521137">
    <property type="component" value="Unassembled WGS sequence"/>
</dbReference>